<protein>
    <submittedName>
        <fullName evidence="1">Uncharacterized protein</fullName>
    </submittedName>
</protein>
<proteinExistence type="predicted"/>
<reference evidence="1" key="1">
    <citation type="journal article" date="2021" name="Proc. Natl. Acad. Sci. U.S.A.">
        <title>A Catalog of Tens of Thousands of Viruses from Human Metagenomes Reveals Hidden Associations with Chronic Diseases.</title>
        <authorList>
            <person name="Tisza M.J."/>
            <person name="Buck C.B."/>
        </authorList>
    </citation>
    <scope>NUCLEOTIDE SEQUENCE</scope>
    <source>
        <strain evidence="1">CtGa111</strain>
    </source>
</reference>
<name>A0A8S5VDI3_9CAUD</name>
<accession>A0A8S5VDI3</accession>
<dbReference type="EMBL" id="BK016245">
    <property type="protein sequence ID" value="DAG04781.1"/>
    <property type="molecule type" value="Genomic_DNA"/>
</dbReference>
<sequence>MIEITKSEAKAVRKVFPHACIAKTRHKRYLEESVRYFELLPFNIAAVEMLKQMQRNARY</sequence>
<evidence type="ECO:0000313" key="1">
    <source>
        <dbReference type="EMBL" id="DAG04781.1"/>
    </source>
</evidence>
<organism evidence="1">
    <name type="scientific">Siphoviridae sp. ctGa111</name>
    <dbReference type="NCBI Taxonomy" id="2825413"/>
    <lineage>
        <taxon>Viruses</taxon>
        <taxon>Duplodnaviria</taxon>
        <taxon>Heunggongvirae</taxon>
        <taxon>Uroviricota</taxon>
        <taxon>Caudoviricetes</taxon>
    </lineage>
</organism>